<keyword evidence="5" id="KW-1185">Reference proteome</keyword>
<dbReference type="SMART" id="SM00185">
    <property type="entry name" value="ARM"/>
    <property type="match status" value="1"/>
</dbReference>
<dbReference type="SUPFAM" id="SSF48371">
    <property type="entry name" value="ARM repeat"/>
    <property type="match status" value="1"/>
</dbReference>
<dbReference type="EMBL" id="JAEHOC010000004">
    <property type="protein sequence ID" value="KAG2442613.1"/>
    <property type="molecule type" value="Genomic_DNA"/>
</dbReference>
<evidence type="ECO:0000256" key="3">
    <source>
        <dbReference type="SAM" id="MobiDB-lite"/>
    </source>
</evidence>
<dbReference type="PANTHER" id="PTHR23315">
    <property type="entry name" value="U BOX DOMAIN-CONTAINING"/>
    <property type="match status" value="1"/>
</dbReference>
<protein>
    <submittedName>
        <fullName evidence="4">Uncharacterized protein</fullName>
    </submittedName>
</protein>
<feature type="compositionally biased region" description="Low complexity" evidence="3">
    <location>
        <begin position="28"/>
        <end position="38"/>
    </location>
</feature>
<dbReference type="InterPro" id="IPR011989">
    <property type="entry name" value="ARM-like"/>
</dbReference>
<evidence type="ECO:0000256" key="2">
    <source>
        <dbReference type="PROSITE-ProRule" id="PRU00259"/>
    </source>
</evidence>
<evidence type="ECO:0000256" key="1">
    <source>
        <dbReference type="ARBA" id="ARBA00022786"/>
    </source>
</evidence>
<feature type="repeat" description="ARM" evidence="2">
    <location>
        <begin position="147"/>
        <end position="191"/>
    </location>
</feature>
<accession>A0A835TCJ7</accession>
<dbReference type="OrthoDB" id="7537227at2759"/>
<evidence type="ECO:0000313" key="4">
    <source>
        <dbReference type="EMBL" id="KAG2442613.1"/>
    </source>
</evidence>
<feature type="repeat" description="ARM" evidence="2">
    <location>
        <begin position="190"/>
        <end position="220"/>
    </location>
</feature>
<dbReference type="Gene3D" id="1.25.10.10">
    <property type="entry name" value="Leucine-rich Repeat Variant"/>
    <property type="match status" value="1"/>
</dbReference>
<comment type="caution">
    <text evidence="4">The sequence shown here is derived from an EMBL/GenBank/DDBJ whole genome shotgun (WGS) entry which is preliminary data.</text>
</comment>
<dbReference type="Proteomes" id="UP000650467">
    <property type="component" value="Unassembled WGS sequence"/>
</dbReference>
<keyword evidence="1" id="KW-0833">Ubl conjugation pathway</keyword>
<dbReference type="PANTHER" id="PTHR23315:SF7">
    <property type="entry name" value="U-BOX DOMAIN-CONTAINING PROTEIN 4"/>
    <property type="match status" value="1"/>
</dbReference>
<dbReference type="AlphaFoldDB" id="A0A835TCJ7"/>
<dbReference type="InterPro" id="IPR000225">
    <property type="entry name" value="Armadillo"/>
</dbReference>
<gene>
    <name evidence="4" type="ORF">HXX76_002698</name>
</gene>
<reference evidence="4" key="1">
    <citation type="journal article" date="2020" name="bioRxiv">
        <title>Comparative genomics of Chlamydomonas.</title>
        <authorList>
            <person name="Craig R.J."/>
            <person name="Hasan A.R."/>
            <person name="Ness R.W."/>
            <person name="Keightley P.D."/>
        </authorList>
    </citation>
    <scope>NUCLEOTIDE SEQUENCE</scope>
    <source>
        <strain evidence="4">SAG 7.73</strain>
    </source>
</reference>
<proteinExistence type="predicted"/>
<feature type="region of interest" description="Disordered" evidence="3">
    <location>
        <begin position="1"/>
        <end position="46"/>
    </location>
</feature>
<organism evidence="4 5">
    <name type="scientific">Chlamydomonas incerta</name>
    <dbReference type="NCBI Taxonomy" id="51695"/>
    <lineage>
        <taxon>Eukaryota</taxon>
        <taxon>Viridiplantae</taxon>
        <taxon>Chlorophyta</taxon>
        <taxon>core chlorophytes</taxon>
        <taxon>Chlorophyceae</taxon>
        <taxon>CS clade</taxon>
        <taxon>Chlamydomonadales</taxon>
        <taxon>Chlamydomonadaceae</taxon>
        <taxon>Chlamydomonas</taxon>
    </lineage>
</organism>
<dbReference type="PROSITE" id="PS50176">
    <property type="entry name" value="ARM_REPEAT"/>
    <property type="match status" value="2"/>
</dbReference>
<name>A0A835TCJ7_CHLIN</name>
<dbReference type="InterPro" id="IPR016024">
    <property type="entry name" value="ARM-type_fold"/>
</dbReference>
<sequence length="286" mass="30186">MEEGADGTPRRSGAARASVTGHVPSPKPAVGKAAAPAAGKGGEQTTTMVHSDEGAELQKVERPDERVVTEIVGCLKMKNSMLAMGACERVKKIARVYPMEVANSAIMDQLTDILKDGPATALAGNVMQALSVMALNPEGRQKVCLAGASLPLIHFIRAADLARPNLDRAVTLLMNLAADTSNRRSIREQGGVEALVEVLKVAPISEPLMEHALGALHNIALLDAKAKGRALDAGILGPLVRITTAKGLPEADMCAVRGRMILTELLKMPETEERLTEVAAEMGVRL</sequence>
<evidence type="ECO:0000313" key="5">
    <source>
        <dbReference type="Proteomes" id="UP000650467"/>
    </source>
</evidence>